<dbReference type="Proteomes" id="UP000284706">
    <property type="component" value="Unassembled WGS sequence"/>
</dbReference>
<feature type="region of interest" description="Disordered" evidence="1">
    <location>
        <begin position="268"/>
        <end position="289"/>
    </location>
</feature>
<keyword evidence="2" id="KW-0812">Transmembrane</keyword>
<gene>
    <name evidence="3" type="ORF">CVT26_015814</name>
</gene>
<name>A0A409WHR4_9AGAR</name>
<accession>A0A409WHR4</accession>
<evidence type="ECO:0000256" key="2">
    <source>
        <dbReference type="SAM" id="Phobius"/>
    </source>
</evidence>
<evidence type="ECO:0000256" key="1">
    <source>
        <dbReference type="SAM" id="MobiDB-lite"/>
    </source>
</evidence>
<proteinExistence type="predicted"/>
<organism evidence="3 4">
    <name type="scientific">Gymnopilus dilepis</name>
    <dbReference type="NCBI Taxonomy" id="231916"/>
    <lineage>
        <taxon>Eukaryota</taxon>
        <taxon>Fungi</taxon>
        <taxon>Dikarya</taxon>
        <taxon>Basidiomycota</taxon>
        <taxon>Agaricomycotina</taxon>
        <taxon>Agaricomycetes</taxon>
        <taxon>Agaricomycetidae</taxon>
        <taxon>Agaricales</taxon>
        <taxon>Agaricineae</taxon>
        <taxon>Hymenogastraceae</taxon>
        <taxon>Gymnopilus</taxon>
    </lineage>
</organism>
<evidence type="ECO:0000313" key="4">
    <source>
        <dbReference type="Proteomes" id="UP000284706"/>
    </source>
</evidence>
<reference evidence="3 4" key="1">
    <citation type="journal article" date="2018" name="Evol. Lett.">
        <title>Horizontal gene cluster transfer increased hallucinogenic mushroom diversity.</title>
        <authorList>
            <person name="Reynolds H.T."/>
            <person name="Vijayakumar V."/>
            <person name="Gluck-Thaler E."/>
            <person name="Korotkin H.B."/>
            <person name="Matheny P.B."/>
            <person name="Slot J.C."/>
        </authorList>
    </citation>
    <scope>NUCLEOTIDE SEQUENCE [LARGE SCALE GENOMIC DNA]</scope>
    <source>
        <strain evidence="3 4">SRW20</strain>
    </source>
</reference>
<keyword evidence="4" id="KW-1185">Reference proteome</keyword>
<dbReference type="InParanoid" id="A0A409WHR4"/>
<dbReference type="OrthoDB" id="2982374at2759"/>
<evidence type="ECO:0000313" key="3">
    <source>
        <dbReference type="EMBL" id="PPQ78021.1"/>
    </source>
</evidence>
<dbReference type="AlphaFoldDB" id="A0A409WHR4"/>
<protein>
    <submittedName>
        <fullName evidence="3">Uncharacterized protein</fullName>
    </submittedName>
</protein>
<keyword evidence="2" id="KW-1133">Transmembrane helix</keyword>
<sequence>MQVKSSPTSSSASLVLRGTPYLVTILVLISSLALLFTVKYVFVSHRRRRRNIFTAGLRVGSPCAWRDDLSIPSINLHQDAPNTTKKEPKSAFLVGLLGSPSWETRPLAKLDFSFNFSDTSIPDRAHSLDVRRVHSIRDRGVCGLLLRNTSTWCPLECPKDDRWLMLTGRKLMATSRAILRGKRIFGKPQKSTSSDLPMSYYTQKEALDLSKSCQSSPSLDAQSSSLTVPAPALIYPWRSLSLSPTYVDAQAVPHAHLDGEMCALPSNSHKYGEKTTEGPSSRHSGSITSSISLPVIPSELERRHQTLSNEHMRFGISAHPYASPATYSSTLPPRQKICSPTLRPSPLRNMYLPLVDNHSECLEYLTDDEYSIGHQVNEVEEEDDRHHLLASLSPRSLLDCKLQDPEIFRQPKTKDQADNLVTFLEELVQATSGWDDSLFLDSNFRAMINSSKPADSPTMGSRTRAYTPRRRLRASFISLEDIPEVDGESTVVGCGQNGLIFPGTGIVMENESPLAGNDTAESTMHSD</sequence>
<feature type="transmembrane region" description="Helical" evidence="2">
    <location>
        <begin position="20"/>
        <end position="42"/>
    </location>
</feature>
<dbReference type="EMBL" id="NHYE01005067">
    <property type="protein sequence ID" value="PPQ78021.1"/>
    <property type="molecule type" value="Genomic_DNA"/>
</dbReference>
<comment type="caution">
    <text evidence="3">The sequence shown here is derived from an EMBL/GenBank/DDBJ whole genome shotgun (WGS) entry which is preliminary data.</text>
</comment>
<keyword evidence="2" id="KW-0472">Membrane</keyword>